<accession>A0A8H5L6Z9</accession>
<protein>
    <submittedName>
        <fullName evidence="1">Uncharacterized protein</fullName>
    </submittedName>
</protein>
<dbReference type="AlphaFoldDB" id="A0A8H5L6Z9"/>
<dbReference type="Proteomes" id="UP000544095">
    <property type="component" value="Unassembled WGS sequence"/>
</dbReference>
<gene>
    <name evidence="1" type="ORF">FPANT_7523</name>
</gene>
<reference evidence="1 2" key="1">
    <citation type="submission" date="2020-05" db="EMBL/GenBank/DDBJ databases">
        <title>Identification and distribution of gene clusters putatively required for synthesis of sphingolipid metabolism inhibitors in phylogenetically diverse species of the filamentous fungus Fusarium.</title>
        <authorList>
            <person name="Kim H.-S."/>
            <person name="Busman M."/>
            <person name="Brown D.W."/>
            <person name="Divon H."/>
            <person name="Uhlig S."/>
            <person name="Proctor R.H."/>
        </authorList>
    </citation>
    <scope>NUCLEOTIDE SEQUENCE [LARGE SCALE GENOMIC DNA]</scope>
    <source>
        <strain evidence="1 2">NRRL 25211</strain>
    </source>
</reference>
<evidence type="ECO:0000313" key="1">
    <source>
        <dbReference type="EMBL" id="KAF5585356.1"/>
    </source>
</evidence>
<name>A0A8H5L6Z9_9HYPO</name>
<comment type="caution">
    <text evidence="1">The sequence shown here is derived from an EMBL/GenBank/DDBJ whole genome shotgun (WGS) entry which is preliminary data.</text>
</comment>
<keyword evidence="2" id="KW-1185">Reference proteome</keyword>
<proteinExistence type="predicted"/>
<evidence type="ECO:0000313" key="2">
    <source>
        <dbReference type="Proteomes" id="UP000544095"/>
    </source>
</evidence>
<dbReference type="EMBL" id="JAAOAR010000370">
    <property type="protein sequence ID" value="KAF5585356.1"/>
    <property type="molecule type" value="Genomic_DNA"/>
</dbReference>
<sequence length="94" mass="10211">MHPTALTSPPDFSNAHRQLLLNTIPEHPRHLSSYAFDNGQGIIDLIVGGITDLTAHAGLVDRSQLVLASIRLLSIAAHPSLFLQLYVYSKAAKL</sequence>
<organism evidence="1 2">
    <name type="scientific">Fusarium pseudoanthophilum</name>
    <dbReference type="NCBI Taxonomy" id="48495"/>
    <lineage>
        <taxon>Eukaryota</taxon>
        <taxon>Fungi</taxon>
        <taxon>Dikarya</taxon>
        <taxon>Ascomycota</taxon>
        <taxon>Pezizomycotina</taxon>
        <taxon>Sordariomycetes</taxon>
        <taxon>Hypocreomycetidae</taxon>
        <taxon>Hypocreales</taxon>
        <taxon>Nectriaceae</taxon>
        <taxon>Fusarium</taxon>
        <taxon>Fusarium fujikuroi species complex</taxon>
    </lineage>
</organism>